<protein>
    <recommendedName>
        <fullName evidence="1">MCM AAA-lid domain-containing protein</fullName>
    </recommendedName>
</protein>
<dbReference type="InterPro" id="IPR027417">
    <property type="entry name" value="P-loop_NTPase"/>
</dbReference>
<dbReference type="InterPro" id="IPR041562">
    <property type="entry name" value="MCM_lid"/>
</dbReference>
<comment type="caution">
    <text evidence="2">The sequence shown here is derived from an EMBL/GenBank/DDBJ whole genome shotgun (WGS) entry which is preliminary data.</text>
</comment>
<keyword evidence="3" id="KW-1185">Reference proteome</keyword>
<proteinExistence type="predicted"/>
<dbReference type="EMBL" id="JAODUO010000627">
    <property type="protein sequence ID" value="KAK2176969.1"/>
    <property type="molecule type" value="Genomic_DNA"/>
</dbReference>
<dbReference type="Pfam" id="PF17855">
    <property type="entry name" value="MCM_lid"/>
    <property type="match status" value="1"/>
</dbReference>
<gene>
    <name evidence="2" type="ORF">NP493_629g01069</name>
</gene>
<evidence type="ECO:0000313" key="3">
    <source>
        <dbReference type="Proteomes" id="UP001209878"/>
    </source>
</evidence>
<feature type="domain" description="MCM AAA-lid" evidence="1">
    <location>
        <begin position="39"/>
        <end position="120"/>
    </location>
</feature>
<reference evidence="2" key="1">
    <citation type="journal article" date="2023" name="Mol. Biol. Evol.">
        <title>Third-Generation Sequencing Reveals the Adaptive Role of the Epigenome in Three Deep-Sea Polychaetes.</title>
        <authorList>
            <person name="Perez M."/>
            <person name="Aroh O."/>
            <person name="Sun Y."/>
            <person name="Lan Y."/>
            <person name="Juniper S.K."/>
            <person name="Young C.R."/>
            <person name="Angers B."/>
            <person name="Qian P.Y."/>
        </authorList>
    </citation>
    <scope>NUCLEOTIDE SEQUENCE</scope>
    <source>
        <strain evidence="2">R07B-5</strain>
    </source>
</reference>
<dbReference type="GO" id="GO:0005524">
    <property type="term" value="F:ATP binding"/>
    <property type="evidence" value="ECO:0007669"/>
    <property type="project" value="InterPro"/>
</dbReference>
<dbReference type="GO" id="GO:0017116">
    <property type="term" value="F:single-stranded DNA helicase activity"/>
    <property type="evidence" value="ECO:0007669"/>
    <property type="project" value="TreeGrafter"/>
</dbReference>
<dbReference type="GO" id="GO:0003677">
    <property type="term" value="F:DNA binding"/>
    <property type="evidence" value="ECO:0007669"/>
    <property type="project" value="InterPro"/>
</dbReference>
<dbReference type="Gene3D" id="3.40.50.300">
    <property type="entry name" value="P-loop containing nucleotide triphosphate hydrolases"/>
    <property type="match status" value="1"/>
</dbReference>
<accession>A0AAD9KTC1</accession>
<dbReference type="PANTHER" id="PTHR11630:SF75">
    <property type="entry name" value="MINICHROMOSOME MAINTENANCE DOMAIN-CONTAINING PROTEIN 2"/>
    <property type="match status" value="1"/>
</dbReference>
<dbReference type="PANTHER" id="PTHR11630">
    <property type="entry name" value="DNA REPLICATION LICENSING FACTOR MCM FAMILY MEMBER"/>
    <property type="match status" value="1"/>
</dbReference>
<evidence type="ECO:0000313" key="2">
    <source>
        <dbReference type="EMBL" id="KAK2176969.1"/>
    </source>
</evidence>
<evidence type="ECO:0000259" key="1">
    <source>
        <dbReference type="Pfam" id="PF17855"/>
    </source>
</evidence>
<dbReference type="Proteomes" id="UP001209878">
    <property type="component" value="Unassembled WGS sequence"/>
</dbReference>
<dbReference type="GO" id="GO:0005634">
    <property type="term" value="C:nucleus"/>
    <property type="evidence" value="ECO:0007669"/>
    <property type="project" value="TreeGrafter"/>
</dbReference>
<organism evidence="2 3">
    <name type="scientific">Ridgeia piscesae</name>
    <name type="common">Tubeworm</name>
    <dbReference type="NCBI Taxonomy" id="27915"/>
    <lineage>
        <taxon>Eukaryota</taxon>
        <taxon>Metazoa</taxon>
        <taxon>Spiralia</taxon>
        <taxon>Lophotrochozoa</taxon>
        <taxon>Annelida</taxon>
        <taxon>Polychaeta</taxon>
        <taxon>Sedentaria</taxon>
        <taxon>Canalipalpata</taxon>
        <taxon>Sabellida</taxon>
        <taxon>Siboglinidae</taxon>
        <taxon>Ridgeia</taxon>
    </lineage>
</organism>
<dbReference type="InterPro" id="IPR031327">
    <property type="entry name" value="MCM"/>
</dbReference>
<sequence>MVYFADVSTASYADHMLTHHTVVSAVMSAHSPLVAWQDFQQLVTYARRLKVVFSQSAERIIRGYYVASRRVRACDVHSSTLPLTAIRTITSLAGSHARLSLRQEVTEHDAVMGILLYEESVTSRSGYSVLNVQPQPHIRDNNLDAYIGAEVGPRLAGHCKLL</sequence>
<name>A0AAD9KTC1_RIDPI</name>
<dbReference type="AlphaFoldDB" id="A0AAD9KTC1"/>
<dbReference type="GO" id="GO:0000727">
    <property type="term" value="P:double-strand break repair via break-induced replication"/>
    <property type="evidence" value="ECO:0007669"/>
    <property type="project" value="TreeGrafter"/>
</dbReference>